<name>A0A4R6YFD0_9GAMM</name>
<gene>
    <name evidence="1" type="ORF">DFR29_14111</name>
</gene>
<keyword evidence="2" id="KW-1185">Reference proteome</keyword>
<protein>
    <recommendedName>
        <fullName evidence="3">Thioredoxin family protein</fullName>
    </recommendedName>
</protein>
<evidence type="ECO:0008006" key="3">
    <source>
        <dbReference type="Google" id="ProtNLM"/>
    </source>
</evidence>
<reference evidence="1 2" key="1">
    <citation type="submission" date="2019-03" db="EMBL/GenBank/DDBJ databases">
        <title>Genomic Encyclopedia of Type Strains, Phase IV (KMG-IV): sequencing the most valuable type-strain genomes for metagenomic binning, comparative biology and taxonomic classification.</title>
        <authorList>
            <person name="Goeker M."/>
        </authorList>
    </citation>
    <scope>NUCLEOTIDE SEQUENCE [LARGE SCALE GENOMIC DNA]</scope>
    <source>
        <strain evidence="1 2">DSM 21667</strain>
    </source>
</reference>
<organism evidence="1 2">
    <name type="scientific">Tahibacter aquaticus</name>
    <dbReference type="NCBI Taxonomy" id="520092"/>
    <lineage>
        <taxon>Bacteria</taxon>
        <taxon>Pseudomonadati</taxon>
        <taxon>Pseudomonadota</taxon>
        <taxon>Gammaproteobacteria</taxon>
        <taxon>Lysobacterales</taxon>
        <taxon>Rhodanobacteraceae</taxon>
        <taxon>Tahibacter</taxon>
    </lineage>
</organism>
<sequence>MLDPWQDAAFIAQSLQQPGMRLVLAAGSETCLKCALIHAVFEQHAASAPPGELWLWLWREEHTPFLSGIDLADPPRFWIYQGANLVRSGPMHDERIGNDRESFVATVPHCEPASMPLHGDIRQRLLAGDWAR</sequence>
<accession>A0A4R6YFD0</accession>
<evidence type="ECO:0000313" key="2">
    <source>
        <dbReference type="Proteomes" id="UP000295293"/>
    </source>
</evidence>
<dbReference type="AlphaFoldDB" id="A0A4R6YFD0"/>
<comment type="caution">
    <text evidence="1">The sequence shown here is derived from an EMBL/GenBank/DDBJ whole genome shotgun (WGS) entry which is preliminary data.</text>
</comment>
<proteinExistence type="predicted"/>
<dbReference type="EMBL" id="SNZH01000041">
    <property type="protein sequence ID" value="TDR34965.1"/>
    <property type="molecule type" value="Genomic_DNA"/>
</dbReference>
<dbReference type="OrthoDB" id="7062003at2"/>
<dbReference type="RefSeq" id="WP_133822048.1">
    <property type="nucleotide sequence ID" value="NZ_SNZH01000041.1"/>
</dbReference>
<dbReference type="Proteomes" id="UP000295293">
    <property type="component" value="Unassembled WGS sequence"/>
</dbReference>
<evidence type="ECO:0000313" key="1">
    <source>
        <dbReference type="EMBL" id="TDR34965.1"/>
    </source>
</evidence>